<dbReference type="EMBL" id="CMVM020000019">
    <property type="status" value="NOT_ANNOTATED_CDS"/>
    <property type="molecule type" value="Genomic_DNA"/>
</dbReference>
<dbReference type="EnsemblMetazoa" id="OVOC138.1">
    <property type="protein sequence ID" value="OVOC138.1"/>
    <property type="gene ID" value="WBGene00236947"/>
</dbReference>
<evidence type="ECO:0000313" key="1">
    <source>
        <dbReference type="EnsemblMetazoa" id="OVOC138.1"/>
    </source>
</evidence>
<keyword evidence="2" id="KW-1185">Reference proteome</keyword>
<proteinExistence type="predicted"/>
<reference evidence="2" key="1">
    <citation type="submission" date="2013-10" db="EMBL/GenBank/DDBJ databases">
        <title>Genome sequencing of Onchocerca volvulus.</title>
        <authorList>
            <person name="Cotton J."/>
            <person name="Tsai J."/>
            <person name="Stanley E."/>
            <person name="Tracey A."/>
            <person name="Holroyd N."/>
            <person name="Lustigman S."/>
            <person name="Berriman M."/>
        </authorList>
    </citation>
    <scope>NUCLEOTIDE SEQUENCE</scope>
</reference>
<evidence type="ECO:0000313" key="2">
    <source>
        <dbReference type="Proteomes" id="UP000024404"/>
    </source>
</evidence>
<protein>
    <submittedName>
        <fullName evidence="1">Uncharacterized protein</fullName>
    </submittedName>
</protein>
<dbReference type="AlphaFoldDB" id="A0A8R1XNZ7"/>
<accession>A0A8R1XNZ7</accession>
<reference evidence="1" key="2">
    <citation type="submission" date="2022-06" db="UniProtKB">
        <authorList>
            <consortium name="EnsemblMetazoa"/>
        </authorList>
    </citation>
    <scope>IDENTIFICATION</scope>
</reference>
<organism evidence="1 2">
    <name type="scientific">Onchocerca volvulus</name>
    <dbReference type="NCBI Taxonomy" id="6282"/>
    <lineage>
        <taxon>Eukaryota</taxon>
        <taxon>Metazoa</taxon>
        <taxon>Ecdysozoa</taxon>
        <taxon>Nematoda</taxon>
        <taxon>Chromadorea</taxon>
        <taxon>Rhabditida</taxon>
        <taxon>Spirurina</taxon>
        <taxon>Spiruromorpha</taxon>
        <taxon>Filarioidea</taxon>
        <taxon>Onchocercidae</taxon>
        <taxon>Onchocerca</taxon>
    </lineage>
</organism>
<dbReference type="Proteomes" id="UP000024404">
    <property type="component" value="Unassembled WGS sequence"/>
</dbReference>
<sequence length="102" mass="11696">MDLCQEDSRKGSTVPNSIRLVISFKTSLEERKNENQKPKNKHQKVSWLVHVRVALNSITSVGWCGSRTDSKEKANIVNSNSPAYNSLDLFLLYSYVLREIRQ</sequence>
<name>A0A8R1XNZ7_ONCVO</name>